<keyword evidence="3" id="KW-1185">Reference proteome</keyword>
<dbReference type="EMBL" id="PZQS01000005">
    <property type="protein sequence ID" value="PVD30824.1"/>
    <property type="molecule type" value="Genomic_DNA"/>
</dbReference>
<organism evidence="2 3">
    <name type="scientific">Pomacea canaliculata</name>
    <name type="common">Golden apple snail</name>
    <dbReference type="NCBI Taxonomy" id="400727"/>
    <lineage>
        <taxon>Eukaryota</taxon>
        <taxon>Metazoa</taxon>
        <taxon>Spiralia</taxon>
        <taxon>Lophotrochozoa</taxon>
        <taxon>Mollusca</taxon>
        <taxon>Gastropoda</taxon>
        <taxon>Caenogastropoda</taxon>
        <taxon>Architaenioglossa</taxon>
        <taxon>Ampullarioidea</taxon>
        <taxon>Ampullariidae</taxon>
        <taxon>Pomacea</taxon>
    </lineage>
</organism>
<name>A0A2T7PBM7_POMCA</name>
<sequence>MEDEDSIEDLEANKWIEPSMRDLKWFSTDHFVRHYIHQAVHSQDHCRELRRSLLTRTPPRLAASRSLATMFLTTGIWSVLILFGRTDRGVGRGVRLSHMTSVNPRLAHKRPHTHQYRHTNTHAYTHTQAHALASTRVRLIHILLMSSKPPKTPL</sequence>
<dbReference type="AlphaFoldDB" id="A0A2T7PBM7"/>
<gene>
    <name evidence="2" type="ORF">C0Q70_10099</name>
</gene>
<dbReference type="Proteomes" id="UP000245119">
    <property type="component" value="Linkage Group LG5"/>
</dbReference>
<keyword evidence="1" id="KW-0472">Membrane</keyword>
<keyword evidence="1" id="KW-0812">Transmembrane</keyword>
<protein>
    <submittedName>
        <fullName evidence="2">Uncharacterized protein</fullName>
    </submittedName>
</protein>
<feature type="transmembrane region" description="Helical" evidence="1">
    <location>
        <begin position="62"/>
        <end position="83"/>
    </location>
</feature>
<reference evidence="2 3" key="1">
    <citation type="submission" date="2018-04" db="EMBL/GenBank/DDBJ databases">
        <title>The genome of golden apple snail Pomacea canaliculata provides insight into stress tolerance and invasive adaptation.</title>
        <authorList>
            <person name="Liu C."/>
            <person name="Liu B."/>
            <person name="Ren Y."/>
            <person name="Zhang Y."/>
            <person name="Wang H."/>
            <person name="Li S."/>
            <person name="Jiang F."/>
            <person name="Yin L."/>
            <person name="Zhang G."/>
            <person name="Qian W."/>
            <person name="Fan W."/>
        </authorList>
    </citation>
    <scope>NUCLEOTIDE SEQUENCE [LARGE SCALE GENOMIC DNA]</scope>
    <source>
        <strain evidence="2">SZHN2017</strain>
        <tissue evidence="2">Muscle</tissue>
    </source>
</reference>
<evidence type="ECO:0000256" key="1">
    <source>
        <dbReference type="SAM" id="Phobius"/>
    </source>
</evidence>
<proteinExistence type="predicted"/>
<comment type="caution">
    <text evidence="2">The sequence shown here is derived from an EMBL/GenBank/DDBJ whole genome shotgun (WGS) entry which is preliminary data.</text>
</comment>
<evidence type="ECO:0000313" key="3">
    <source>
        <dbReference type="Proteomes" id="UP000245119"/>
    </source>
</evidence>
<keyword evidence="1" id="KW-1133">Transmembrane helix</keyword>
<accession>A0A2T7PBM7</accession>
<evidence type="ECO:0000313" key="2">
    <source>
        <dbReference type="EMBL" id="PVD30824.1"/>
    </source>
</evidence>